<comment type="caution">
    <text evidence="3">The sequence shown here is derived from an EMBL/GenBank/DDBJ whole genome shotgun (WGS) entry which is preliminary data.</text>
</comment>
<dbReference type="STRING" id="1544413.Clow_01012"/>
<dbReference type="InterPro" id="IPR051791">
    <property type="entry name" value="Pra-immunoreactive"/>
</dbReference>
<dbReference type="RefSeq" id="WP_055177124.1">
    <property type="nucleotide sequence ID" value="NZ_JAUSQY010000001.1"/>
</dbReference>
<dbReference type="InterPro" id="IPR016795">
    <property type="entry name" value="UCP021697"/>
</dbReference>
<organism evidence="3 4">
    <name type="scientific">Corynebacterium lowii</name>
    <dbReference type="NCBI Taxonomy" id="1544413"/>
    <lineage>
        <taxon>Bacteria</taxon>
        <taxon>Bacillati</taxon>
        <taxon>Actinomycetota</taxon>
        <taxon>Actinomycetes</taxon>
        <taxon>Mycobacteriales</taxon>
        <taxon>Corynebacteriaceae</taxon>
        <taxon>Corynebacterium</taxon>
    </lineage>
</organism>
<gene>
    <name evidence="3" type="ORF">Clow_01012</name>
</gene>
<evidence type="ECO:0000256" key="1">
    <source>
        <dbReference type="SAM" id="MobiDB-lite"/>
    </source>
</evidence>
<keyword evidence="2" id="KW-0812">Transmembrane</keyword>
<keyword evidence="2" id="KW-1133">Transmembrane helix</keyword>
<dbReference type="AlphaFoldDB" id="A0A0Q1AJ49"/>
<evidence type="ECO:0000313" key="4">
    <source>
        <dbReference type="Proteomes" id="UP000050488"/>
    </source>
</evidence>
<protein>
    <submittedName>
        <fullName evidence="3">RDD family protein</fullName>
    </submittedName>
</protein>
<dbReference type="Proteomes" id="UP000050488">
    <property type="component" value="Unassembled WGS sequence"/>
</dbReference>
<dbReference type="OrthoDB" id="5187110at2"/>
<evidence type="ECO:0000313" key="3">
    <source>
        <dbReference type="EMBL" id="KQB86804.1"/>
    </source>
</evidence>
<dbReference type="PANTHER" id="PTHR36115">
    <property type="entry name" value="PROLINE-RICH ANTIGEN HOMOLOG-RELATED"/>
    <property type="match status" value="1"/>
</dbReference>
<feature type="region of interest" description="Disordered" evidence="1">
    <location>
        <begin position="1"/>
        <end position="22"/>
    </location>
</feature>
<dbReference type="PATRIC" id="fig|1544413.3.peg.1017"/>
<dbReference type="PANTHER" id="PTHR36115:SF6">
    <property type="entry name" value="PROLINE-RICH ANTIGEN HOMOLOG"/>
    <property type="match status" value="1"/>
</dbReference>
<feature type="transmembrane region" description="Helical" evidence="2">
    <location>
        <begin position="79"/>
        <end position="96"/>
    </location>
</feature>
<evidence type="ECO:0000256" key="2">
    <source>
        <dbReference type="SAM" id="Phobius"/>
    </source>
</evidence>
<name>A0A0Q1AJ49_9CORY</name>
<accession>A0A0Q1AJ49</accession>
<keyword evidence="2" id="KW-0472">Membrane</keyword>
<feature type="transmembrane region" description="Helical" evidence="2">
    <location>
        <begin position="52"/>
        <end position="73"/>
    </location>
</feature>
<feature type="transmembrane region" description="Helical" evidence="2">
    <location>
        <begin position="117"/>
        <end position="138"/>
    </location>
</feature>
<reference evidence="3 4" key="1">
    <citation type="submission" date="2015-10" db="EMBL/GenBank/DDBJ databases">
        <title>Corynebacteirum lowii and Corynebacterium oculi species nova, derived from human clinical disease and and emended description of Corynebacterium mastiditis.</title>
        <authorList>
            <person name="Bernard K."/>
            <person name="Pacheco A.L."/>
            <person name="Mcdougall C."/>
            <person name="Burtx T."/>
            <person name="Weibe D."/>
            <person name="Tyler S."/>
            <person name="Olson A.B."/>
            <person name="Cnockaert M."/>
            <person name="Eguchi H."/>
            <person name="Kuwahara T."/>
            <person name="Nakayama-Imaohji H."/>
            <person name="Boudewijins M."/>
            <person name="Van Hoecke F."/>
            <person name="Bernier A.-M."/>
            <person name="Vandamme P."/>
        </authorList>
    </citation>
    <scope>NUCLEOTIDE SEQUENCE [LARGE SCALE GENOMIC DNA]</scope>
    <source>
        <strain evidence="3 4">NML 130206</strain>
    </source>
</reference>
<dbReference type="EMBL" id="LKEV01000002">
    <property type="protein sequence ID" value="KQB86804.1"/>
    <property type="molecule type" value="Genomic_DNA"/>
</dbReference>
<proteinExistence type="predicted"/>
<sequence>MANPKRSWLDGPQIPSQFDGPEGPGAYPGANLGLPRSGPGSLSTVARRAGGVAIDWGIAWILAGFVHMFTTALGGVSTMTYLFYLVLGILSGWLFARTPGQAVLGMGIARIDAPERVGLWRAVVRTLLTGLVFPAALVDADGRGMHDRATGTAVIMA</sequence>
<keyword evidence="4" id="KW-1185">Reference proteome</keyword>
<dbReference type="PIRSF" id="PIRSF021697">
    <property type="entry name" value="UCP021697"/>
    <property type="match status" value="1"/>
</dbReference>